<evidence type="ECO:0000256" key="9">
    <source>
        <dbReference type="ARBA" id="ARBA00023180"/>
    </source>
</evidence>
<keyword evidence="5 11" id="KW-0732">Signal</keyword>
<dbReference type="GO" id="GO:0005886">
    <property type="term" value="C:plasma membrane"/>
    <property type="evidence" value="ECO:0007669"/>
    <property type="project" value="UniProtKB-SubCell"/>
</dbReference>
<evidence type="ECO:0000256" key="11">
    <source>
        <dbReference type="SAM" id="SignalP"/>
    </source>
</evidence>
<evidence type="ECO:0000313" key="14">
    <source>
        <dbReference type="RefSeq" id="XP_032810072.1"/>
    </source>
</evidence>
<keyword evidence="3" id="KW-1003">Cell membrane</keyword>
<keyword evidence="8" id="KW-1015">Disulfide bond</keyword>
<dbReference type="PROSITE" id="PS51914">
    <property type="entry name" value="MRH"/>
    <property type="match status" value="1"/>
</dbReference>
<evidence type="ECO:0000256" key="3">
    <source>
        <dbReference type="ARBA" id="ARBA00022475"/>
    </source>
</evidence>
<dbReference type="Pfam" id="PF23089">
    <property type="entry name" value="ELAPOR1_C"/>
    <property type="match status" value="1"/>
</dbReference>
<dbReference type="InterPro" id="IPR056609">
    <property type="entry name" value="Elapor1-like_3rd"/>
</dbReference>
<reference evidence="14" key="1">
    <citation type="submission" date="2025-08" db="UniProtKB">
        <authorList>
            <consortium name="RefSeq"/>
        </authorList>
    </citation>
    <scope>IDENTIFICATION</scope>
    <source>
        <tissue evidence="14">Sperm</tissue>
    </source>
</reference>
<feature type="chain" id="PRO_5042544185" evidence="11">
    <location>
        <begin position="34"/>
        <end position="999"/>
    </location>
</feature>
<accession>A0AAJ7T2J1</accession>
<dbReference type="InterPro" id="IPR011641">
    <property type="entry name" value="Tyr-kin_ephrin_A/B_rcpt-like"/>
</dbReference>
<dbReference type="SMART" id="SM01411">
    <property type="entry name" value="Ephrin_rec_like"/>
    <property type="match status" value="3"/>
</dbReference>
<dbReference type="Pfam" id="PF07699">
    <property type="entry name" value="Ephrin_rec_like"/>
    <property type="match status" value="2"/>
</dbReference>
<keyword evidence="9" id="KW-0325">Glycoprotein</keyword>
<organism evidence="13 14">
    <name type="scientific">Petromyzon marinus</name>
    <name type="common">Sea lamprey</name>
    <dbReference type="NCBI Taxonomy" id="7757"/>
    <lineage>
        <taxon>Eukaryota</taxon>
        <taxon>Metazoa</taxon>
        <taxon>Chordata</taxon>
        <taxon>Craniata</taxon>
        <taxon>Vertebrata</taxon>
        <taxon>Cyclostomata</taxon>
        <taxon>Hyperoartia</taxon>
        <taxon>Petromyzontiformes</taxon>
        <taxon>Petromyzontidae</taxon>
        <taxon>Petromyzon</taxon>
    </lineage>
</organism>
<evidence type="ECO:0000256" key="4">
    <source>
        <dbReference type="ARBA" id="ARBA00022692"/>
    </source>
</evidence>
<keyword evidence="6 10" id="KW-1133">Transmembrane helix</keyword>
<keyword evidence="4 10" id="KW-0812">Transmembrane</keyword>
<dbReference type="Pfam" id="PF23032">
    <property type="entry name" value="GBD_ELAPOR1-like_3rd"/>
    <property type="match status" value="1"/>
</dbReference>
<dbReference type="InterPro" id="IPR039181">
    <property type="entry name" value="Elapor1/2"/>
</dbReference>
<dbReference type="RefSeq" id="XP_032810072.1">
    <property type="nucleotide sequence ID" value="XM_032954181.1"/>
</dbReference>
<dbReference type="InterPro" id="IPR009011">
    <property type="entry name" value="Man6P_isomerase_rcpt-bd_dom_sf"/>
</dbReference>
<feature type="signal peptide" evidence="11">
    <location>
        <begin position="1"/>
        <end position="33"/>
    </location>
</feature>
<feature type="domain" description="MRH" evidence="12">
    <location>
        <begin position="647"/>
        <end position="850"/>
    </location>
</feature>
<evidence type="ECO:0000256" key="5">
    <source>
        <dbReference type="ARBA" id="ARBA00022729"/>
    </source>
</evidence>
<dbReference type="InterPro" id="IPR044865">
    <property type="entry name" value="MRH_dom"/>
</dbReference>
<feature type="transmembrane region" description="Helical" evidence="10">
    <location>
        <begin position="899"/>
        <end position="923"/>
    </location>
</feature>
<evidence type="ECO:0000256" key="10">
    <source>
        <dbReference type="SAM" id="Phobius"/>
    </source>
</evidence>
<evidence type="ECO:0000256" key="1">
    <source>
        <dbReference type="ARBA" id="ARBA00004251"/>
    </source>
</evidence>
<dbReference type="PANTHER" id="PTHR22727:SF15">
    <property type="entry name" value="MRH DOMAIN-CONTAINING PROTEIN"/>
    <property type="match status" value="1"/>
</dbReference>
<comment type="subcellular location">
    <subcellularLocation>
        <location evidence="1">Cell membrane</location>
        <topology evidence="1">Single-pass type I membrane protein</topology>
    </subcellularLocation>
</comment>
<dbReference type="SUPFAM" id="SSF50911">
    <property type="entry name" value="Mannose 6-phosphate receptor domain"/>
    <property type="match status" value="1"/>
</dbReference>
<keyword evidence="13" id="KW-1185">Reference proteome</keyword>
<dbReference type="InterPro" id="IPR056606">
    <property type="entry name" value="Elapor1/2_C"/>
</dbReference>
<dbReference type="InterPro" id="IPR056610">
    <property type="entry name" value="Elapor1/2_TNFR-like"/>
</dbReference>
<evidence type="ECO:0000256" key="2">
    <source>
        <dbReference type="ARBA" id="ARBA00007627"/>
    </source>
</evidence>
<evidence type="ECO:0000256" key="7">
    <source>
        <dbReference type="ARBA" id="ARBA00023136"/>
    </source>
</evidence>
<dbReference type="InterPro" id="IPR056607">
    <property type="entry name" value="Elapor1/2_MRH"/>
</dbReference>
<evidence type="ECO:0000313" key="13">
    <source>
        <dbReference type="Proteomes" id="UP001318040"/>
    </source>
</evidence>
<proteinExistence type="inferred from homology"/>
<name>A0AAJ7T2J1_PETMA</name>
<sequence>MWTLRAASTCCGLKGGLFVGAFLLTSHLLLASAQSVCSPVDYHFEYTECDNTNSRWRVAIPNIPGSCIGFPEPTQGKECSFSCGSGEFLNIPTETCIKCTPGTYSLGSGVRFDEWDVLPTGFLAASSSQSVNLQSDVNSCNQSLWTPKDQYIESNRDDCSASLIYRVNLKTEGTIAFEYQYTDSNMFFEFFVQNDQCQMTDFKGNVKYMPISETGKWVSHEVKLPKGSNVLYWRTTGMVMHKDNEDPKPVRMRSIHITGISYTSKCFPCKAGTFSQDEGASSCQLCPKNTYAAKGSYMCSFCEHDYYSDPGSSECKPKEPCTADDYIFTHSPCDEEGQTQLQYSWVEPMVCREDLEGAVSLPQPGKKQQCAPCNPGHFSSDGSKCLPCPQGTFSNGTTECSQCPAGTEPVLGLEYKWWSSLPQGIKSSCFNVDNTNCDVMKGWLMAQDHIVTGTGASDNDYLILSLSVPGYSYQIKNDSKSIEVARVTFTFELDCVSQCELFFMVDTNRKATRVKNSWQGKQDKQVYTYIVPENFTTTFTWAFQRSSNPKAGREFVTDVAKIYAINVTNALNSVSSHCRPCAQGGGSGDADCVPCPAGFYITEDSSRACVECPDNTVVADRHALGRDSCEPCGPAARSNPSHSACYSDCTFTYETESGVLEFNYSGLNGTTSKVTGPSFTAKGTMYNLVYNISLCGNEGAMKAQCVDNVTSAQLSQKDQSQRTQMEAFVCRSTIITSEARGIGATVSSQILNLADRFLGARTQNTLDGINVPLELFPPSDYPSIPDIIHYYRSSDTTNSCPDGRVTTFRLRCSPESTQIDDIVVPSKCPEGTCDGCTFHFLWTTPKVCPLCREVDYKQVTESCQGGIERTHYEWKAPGRCTGGVSLPPEKRNVCMDLSLWLKVGIGGSILVAVALVFLTCLFWKKNKKLEYKYSSLLMNGSAKDGGELPAVDSCAIMEGEEEDVIFANKKNKSFFGKLMNKKKDPEEVEFQSVQLQLKS</sequence>
<dbReference type="Gene3D" id="2.70.130.10">
    <property type="entry name" value="Mannose-6-phosphate receptor binding domain"/>
    <property type="match status" value="1"/>
</dbReference>
<evidence type="ECO:0000259" key="12">
    <source>
        <dbReference type="PROSITE" id="PS51914"/>
    </source>
</evidence>
<evidence type="ECO:0000256" key="8">
    <source>
        <dbReference type="ARBA" id="ARBA00023157"/>
    </source>
</evidence>
<dbReference type="Gene3D" id="2.10.50.10">
    <property type="entry name" value="Tumor Necrosis Factor Receptor, subunit A, domain 2"/>
    <property type="match status" value="3"/>
</dbReference>
<dbReference type="Pfam" id="PF23091">
    <property type="entry name" value="TNFR_ELAPOR1_6th"/>
    <property type="match status" value="1"/>
</dbReference>
<dbReference type="PANTHER" id="PTHR22727">
    <property type="entry name" value="PROTEIN CBG13728"/>
    <property type="match status" value="1"/>
</dbReference>
<dbReference type="KEGG" id="pmrn:116942371"/>
<gene>
    <name evidence="14" type="primary">LOC116942371</name>
</gene>
<keyword evidence="7 10" id="KW-0472">Membrane</keyword>
<dbReference type="Proteomes" id="UP001318040">
    <property type="component" value="Chromosome 14"/>
</dbReference>
<dbReference type="Pfam" id="PF23031">
    <property type="entry name" value="GBD_ELAPOR1"/>
    <property type="match status" value="1"/>
</dbReference>
<dbReference type="InterPro" id="IPR056608">
    <property type="entry name" value="Elapor1/2_GBD"/>
</dbReference>
<evidence type="ECO:0000256" key="6">
    <source>
        <dbReference type="ARBA" id="ARBA00022989"/>
    </source>
</evidence>
<comment type="similarity">
    <text evidence="2">Belongs to the ELAPOR family.</text>
</comment>
<dbReference type="Pfam" id="PF23087">
    <property type="entry name" value="MRH_ELAPOR1_9th"/>
    <property type="match status" value="1"/>
</dbReference>
<dbReference type="AlphaFoldDB" id="A0AAJ7T2J1"/>
<protein>
    <submittedName>
        <fullName evidence="14">UPF0577 protein KIAA1324-like</fullName>
    </submittedName>
</protein>